<comment type="caution">
    <text evidence="2">The sequence shown here is derived from an EMBL/GenBank/DDBJ whole genome shotgun (WGS) entry which is preliminary data.</text>
</comment>
<dbReference type="EMBL" id="JARBHA010000019">
    <property type="protein sequence ID" value="KAJ9672742.1"/>
    <property type="molecule type" value="Genomic_DNA"/>
</dbReference>
<reference evidence="2 3" key="1">
    <citation type="journal article" date="2023" name="BMC Biotechnol.">
        <title>Vitis rotundifolia cv Carlos genome sequencing.</title>
        <authorList>
            <person name="Huff M."/>
            <person name="Hulse-Kemp A."/>
            <person name="Scheffler B."/>
            <person name="Youngblood R."/>
            <person name="Simpson S."/>
            <person name="Babiker E."/>
            <person name="Staton M."/>
        </authorList>
    </citation>
    <scope>NUCLEOTIDE SEQUENCE [LARGE SCALE GENOMIC DNA]</scope>
    <source>
        <tissue evidence="2">Leaf</tissue>
    </source>
</reference>
<dbReference type="Pfam" id="PF02910">
    <property type="entry name" value="Succ_DH_flav_C"/>
    <property type="match status" value="1"/>
</dbReference>
<dbReference type="AlphaFoldDB" id="A0AA39D854"/>
<dbReference type="GO" id="GO:0005739">
    <property type="term" value="C:mitochondrion"/>
    <property type="evidence" value="ECO:0007669"/>
    <property type="project" value="GOC"/>
</dbReference>
<gene>
    <name evidence="2" type="ORF">PVL29_026096</name>
</gene>
<keyword evidence="3" id="KW-1185">Reference proteome</keyword>
<dbReference type="PANTHER" id="PTHR11632:SF51">
    <property type="entry name" value="SUCCINATE DEHYDROGENASE [UBIQUINONE] FLAVOPROTEIN SUBUNIT, MITOCHONDRIAL"/>
    <property type="match status" value="1"/>
</dbReference>
<dbReference type="InterPro" id="IPR030664">
    <property type="entry name" value="SdhA/FrdA/AprA"/>
</dbReference>
<dbReference type="PANTHER" id="PTHR11632">
    <property type="entry name" value="SUCCINATE DEHYDROGENASE 2 FLAVOPROTEIN SUBUNIT"/>
    <property type="match status" value="1"/>
</dbReference>
<dbReference type="GO" id="GO:0050660">
    <property type="term" value="F:flavin adenine dinucleotide binding"/>
    <property type="evidence" value="ECO:0007669"/>
    <property type="project" value="TreeGrafter"/>
</dbReference>
<sequence>MNASTNGNVSSAFCNRGSVKHKKHCCKLIDKARENFHDEHLKDRSLISNSDLSEIIELENSLINACITLYSAEAKKESRGAHAYEDFAKRDVENWVRHTLGCWENEKKLLFEDRVESIVGLALEGGGNGAVFEVATENS</sequence>
<organism evidence="2 3">
    <name type="scientific">Vitis rotundifolia</name>
    <name type="common">Muscadine grape</name>
    <dbReference type="NCBI Taxonomy" id="103349"/>
    <lineage>
        <taxon>Eukaryota</taxon>
        <taxon>Viridiplantae</taxon>
        <taxon>Streptophyta</taxon>
        <taxon>Embryophyta</taxon>
        <taxon>Tracheophyta</taxon>
        <taxon>Spermatophyta</taxon>
        <taxon>Magnoliopsida</taxon>
        <taxon>eudicotyledons</taxon>
        <taxon>Gunneridae</taxon>
        <taxon>Pentapetalae</taxon>
        <taxon>rosids</taxon>
        <taxon>Vitales</taxon>
        <taxon>Vitaceae</taxon>
        <taxon>Viteae</taxon>
        <taxon>Vitis</taxon>
    </lineage>
</organism>
<dbReference type="InterPro" id="IPR015939">
    <property type="entry name" value="Fum_Rdtase/Succ_DH_flav-like_C"/>
</dbReference>
<evidence type="ECO:0000259" key="1">
    <source>
        <dbReference type="Pfam" id="PF02910"/>
    </source>
</evidence>
<dbReference type="GO" id="GO:0006121">
    <property type="term" value="P:mitochondrial electron transport, succinate to ubiquinone"/>
    <property type="evidence" value="ECO:0007669"/>
    <property type="project" value="TreeGrafter"/>
</dbReference>
<evidence type="ECO:0000313" key="3">
    <source>
        <dbReference type="Proteomes" id="UP001168098"/>
    </source>
</evidence>
<dbReference type="SUPFAM" id="SSF46977">
    <property type="entry name" value="Succinate dehydrogenase/fumarate reductase flavoprotein C-terminal domain"/>
    <property type="match status" value="1"/>
</dbReference>
<evidence type="ECO:0000313" key="2">
    <source>
        <dbReference type="EMBL" id="KAJ9672742.1"/>
    </source>
</evidence>
<dbReference type="GO" id="GO:0009055">
    <property type="term" value="F:electron transfer activity"/>
    <property type="evidence" value="ECO:0007669"/>
    <property type="project" value="TreeGrafter"/>
</dbReference>
<dbReference type="InterPro" id="IPR037099">
    <property type="entry name" value="Fum_R/Succ_DH_flav-like_C_sf"/>
</dbReference>
<dbReference type="GO" id="GO:0008177">
    <property type="term" value="F:succinate dehydrogenase (quinone) activity"/>
    <property type="evidence" value="ECO:0007669"/>
    <property type="project" value="TreeGrafter"/>
</dbReference>
<dbReference type="Gene3D" id="1.20.58.100">
    <property type="entry name" value="Fumarate reductase/succinate dehydrogenase flavoprotein-like, C-terminal domain"/>
    <property type="match status" value="1"/>
</dbReference>
<protein>
    <recommendedName>
        <fullName evidence="1">Fumarate reductase/succinate dehydrogenase flavoprotein-like C-terminal domain-containing protein</fullName>
    </recommendedName>
</protein>
<proteinExistence type="predicted"/>
<name>A0AA39D854_VITRO</name>
<accession>A0AA39D854</accession>
<dbReference type="Proteomes" id="UP001168098">
    <property type="component" value="Unassembled WGS sequence"/>
</dbReference>
<feature type="domain" description="Fumarate reductase/succinate dehydrogenase flavoprotein-like C-terminal" evidence="1">
    <location>
        <begin position="23"/>
        <end position="107"/>
    </location>
</feature>